<evidence type="ECO:0000313" key="1">
    <source>
        <dbReference type="EMBL" id="MDN4571854.1"/>
    </source>
</evidence>
<evidence type="ECO:0000313" key="3">
    <source>
        <dbReference type="Proteomes" id="UP001172788"/>
    </source>
</evidence>
<evidence type="ECO:0000313" key="4">
    <source>
        <dbReference type="Proteomes" id="UP001172791"/>
    </source>
</evidence>
<dbReference type="Proteomes" id="UP001172791">
    <property type="component" value="Unassembled WGS sequence"/>
</dbReference>
<accession>A0AAW7MGG8</accession>
<organism evidence="1 4">
    <name type="scientific">Pandoraea cepalis</name>
    <dbReference type="NCBI Taxonomy" id="2508294"/>
    <lineage>
        <taxon>Bacteria</taxon>
        <taxon>Pseudomonadati</taxon>
        <taxon>Pseudomonadota</taxon>
        <taxon>Betaproteobacteria</taxon>
        <taxon>Burkholderiales</taxon>
        <taxon>Burkholderiaceae</taxon>
        <taxon>Pandoraea</taxon>
    </lineage>
</organism>
<reference evidence="1" key="1">
    <citation type="submission" date="2018-04" db="EMBL/GenBank/DDBJ databases">
        <authorList>
            <person name="Jy Z."/>
        </authorList>
    </citation>
    <scope>NUCLEOTIDE SEQUENCE</scope>
    <source>
        <strain evidence="2">AS13</strain>
        <strain evidence="1">LA18</strain>
    </source>
</reference>
<dbReference type="EMBL" id="QAID01000046">
    <property type="protein sequence ID" value="MDN4581308.1"/>
    <property type="molecule type" value="Genomic_DNA"/>
</dbReference>
<comment type="caution">
    <text evidence="1">The sequence shown here is derived from an EMBL/GenBank/DDBJ whole genome shotgun (WGS) entry which is preliminary data.</text>
</comment>
<dbReference type="AlphaFoldDB" id="A0AAW7MGG8"/>
<name>A0AAW7MGG8_9BURK</name>
<sequence>MQRFSIDGRVFEESDPKLQEALARVHQTKTRPLCLCTKQQRSGIPMYVSKIAGHFQIKRMPDSGPEHSPDCSSYEPPPELSGLGEVMGHAIKEDVDEGMTMLKLDFALNKVAGRAPPVPSEAEKGSVKADGSKLTIRSLLHFLWDESRLSHWNPSMSGKRNWATVYKYLSQAAHGKFTKGLHLPSALFVPEPFYVDRKDAIAQRRRAFFAHTDKADRPGQKLFIVIGEVKEVTAARYGRKMVLKQMPDFFFMISEELNKRLKVFSDEVSLWNAYPEIHLVTISTFSLDSSGVAHVEEMALMVTTEQWIPFANVDEKSLVDGLIEQQRRFVKGQKYNLPSSRPLASVVLSDTKPRQTAVYLVPSNASEDYMAALNDLTANDRLDHVRWVLGDVMPEIPPASDSTTSS</sequence>
<protein>
    <recommendedName>
        <fullName evidence="5">DUF1173 domain-containing protein</fullName>
    </recommendedName>
</protein>
<dbReference type="InterPro" id="IPR009553">
    <property type="entry name" value="DUF1173"/>
</dbReference>
<dbReference type="EMBL" id="QAIC01000022">
    <property type="protein sequence ID" value="MDN4571854.1"/>
    <property type="molecule type" value="Genomic_DNA"/>
</dbReference>
<proteinExistence type="predicted"/>
<dbReference type="RefSeq" id="WP_301233204.1">
    <property type="nucleotide sequence ID" value="NZ_QAIC01000022.1"/>
</dbReference>
<gene>
    <name evidence="1" type="ORF">DBA34_01035</name>
    <name evidence="2" type="ORF">DBB29_24660</name>
</gene>
<keyword evidence="3" id="KW-1185">Reference proteome</keyword>
<evidence type="ECO:0008006" key="5">
    <source>
        <dbReference type="Google" id="ProtNLM"/>
    </source>
</evidence>
<dbReference type="Proteomes" id="UP001172788">
    <property type="component" value="Unassembled WGS sequence"/>
</dbReference>
<dbReference type="Pfam" id="PF06666">
    <property type="entry name" value="DUF1173"/>
    <property type="match status" value="1"/>
</dbReference>
<evidence type="ECO:0000313" key="2">
    <source>
        <dbReference type="EMBL" id="MDN4581308.1"/>
    </source>
</evidence>